<accession>A0A1J4MA22</accession>
<evidence type="ECO:0000256" key="1">
    <source>
        <dbReference type="SAM" id="SignalP"/>
    </source>
</evidence>
<evidence type="ECO:0000313" key="3">
    <source>
        <dbReference type="Proteomes" id="UP000186804"/>
    </source>
</evidence>
<gene>
    <name evidence="2" type="ORF">cand_019120</name>
</gene>
<dbReference type="OrthoDB" id="336593at2759"/>
<feature type="signal peptide" evidence="1">
    <location>
        <begin position="1"/>
        <end position="21"/>
    </location>
</feature>
<dbReference type="EMBL" id="LRBS01000125">
    <property type="protein sequence ID" value="OII71073.1"/>
    <property type="molecule type" value="Genomic_DNA"/>
</dbReference>
<proteinExistence type="predicted"/>
<feature type="chain" id="PRO_5012949874" evidence="1">
    <location>
        <begin position="22"/>
        <end position="1000"/>
    </location>
</feature>
<reference evidence="2 3" key="1">
    <citation type="submission" date="2016-10" db="EMBL/GenBank/DDBJ databases">
        <title>Reductive evolution of mitochondrial metabolism and differential evolution of invasion-related proteins in Cryptosporidium.</title>
        <authorList>
            <person name="Liu S."/>
            <person name="Roellig D.M."/>
            <person name="Guo Y."/>
            <person name="Li N."/>
            <person name="Frace M.A."/>
            <person name="Tang K."/>
            <person name="Zhang L."/>
            <person name="Feng Y."/>
            <person name="Xiao L."/>
        </authorList>
    </citation>
    <scope>NUCLEOTIDE SEQUENCE [LARGE SCALE GENOMIC DNA]</scope>
    <source>
        <strain evidence="2">30847</strain>
    </source>
</reference>
<sequence>MQALVIYHLIILYLSVNLIYGTSHPGFNMYHWQSKNTRKLFGTNPNNKLLKEAKESGTLVVDYCTILTPQQAKLARLFIIVSKKLSNTGMSLLDACHITYALRDGYFAACTKAVELTLVQHPKLSRRKEELCSKVYEIAQIDEDIKSLVVIASAEEANEMVKRVEATLIYNPDKDRLGGSTCSYLDKDGIKSANGLVLRALENGYDLRKSRACACFLALLKGSLEDCALTLRSALHNLIPYTMAETLCFEMGQFAGNSVIPSEKLIRYAILEEEQTGMSSVTRQRAAANEAIVTALAIHNRCYLDPNDVRQILFTDFPASENVVDRRALFNRFKNIYIRRKNIAEGRVPVFVPGILTPSEIKESSKVLEDGLEPIDLNNYQALRILFITYRNLIESFKETQQLIQDLFFQRRNIADSLKKRFYYQIQLIKYLETHIGALSQYISENRSDISPKSNLPTALSNLKLYASLNKNKEWGDPLFDKQQYENMDHFALFCSLLHRSAFRLALLVVGIAHSVLHRTKVKLPDACLAISQMKEGRTFRFSIQLALTDVFIANQKIMKPEDLDPMYHLLVDAVDESVNNFLLGVPGDMLGTGGQDDIDDENLNSWLAQTEHRIKKILDDPKQILGNISLFDVDMIMQSITQKEARIQLLVSVAVSRIHNMMMELTNEESNMRNILERLDTARRSGISSDEVEMNNLLNQAKHKRNILIHRIIDLTAYHASVCVRAIDIFDIADRPIVRKVYRLVAVNAENKRLLSQYTKLIQNPPLYKSNKYLLRVSILKHRGDQAMNILMNLSLGPLYDPFDSRWYTDYNSCFSNDIPKLPIKLTVDPTKYLERYSGFIPNTPDKRPPKYTMYCNSNQLRRFKQLQSDIAELLKQLKVPNIKFESKKTFAADILNIEGWSPLGTTIFEEEFPHIPCTITKQIFRKIVSDISQRVKGGSSFFTIPLMNFWCANYIRFRLGNQDLWRNLISRVWLIFLDEPLAPVELQKRKWRLLSWFR</sequence>
<name>A0A1J4MA22_9CRYT</name>
<keyword evidence="1" id="KW-0732">Signal</keyword>
<dbReference type="VEuPathDB" id="CryptoDB:cand_019120"/>
<dbReference type="GeneID" id="92366097"/>
<evidence type="ECO:0000313" key="2">
    <source>
        <dbReference type="EMBL" id="OII71073.1"/>
    </source>
</evidence>
<dbReference type="Proteomes" id="UP000186804">
    <property type="component" value="Unassembled WGS sequence"/>
</dbReference>
<dbReference type="RefSeq" id="XP_067066442.1">
    <property type="nucleotide sequence ID" value="XM_067212145.1"/>
</dbReference>
<dbReference type="AlphaFoldDB" id="A0A1J4MA22"/>
<comment type="caution">
    <text evidence="2">The sequence shown here is derived from an EMBL/GenBank/DDBJ whole genome shotgun (WGS) entry which is preliminary data.</text>
</comment>
<keyword evidence="3" id="KW-1185">Reference proteome</keyword>
<protein>
    <submittedName>
        <fullName evidence="2">Uncharacterized protein</fullName>
    </submittedName>
</protein>
<organism evidence="2 3">
    <name type="scientific">Cryptosporidium andersoni</name>
    <dbReference type="NCBI Taxonomy" id="117008"/>
    <lineage>
        <taxon>Eukaryota</taxon>
        <taxon>Sar</taxon>
        <taxon>Alveolata</taxon>
        <taxon>Apicomplexa</taxon>
        <taxon>Conoidasida</taxon>
        <taxon>Coccidia</taxon>
        <taxon>Eucoccidiorida</taxon>
        <taxon>Eimeriorina</taxon>
        <taxon>Cryptosporidiidae</taxon>
        <taxon>Cryptosporidium</taxon>
    </lineage>
</organism>